<evidence type="ECO:0000313" key="3">
    <source>
        <dbReference type="Proteomes" id="UP000005406"/>
    </source>
</evidence>
<proteinExistence type="predicted"/>
<accession>A0A6N3R185</accession>
<protein>
    <submittedName>
        <fullName evidence="2">Putative tail fiber protein</fullName>
    </submittedName>
</protein>
<gene>
    <name evidence="2" type="ORF">SFCCH060_0806</name>
</gene>
<sequence length="270" mass="29218">MQAQQSAGAAAGNAQQTAQDVAAAATARDDAQRFAENARQDATVTAEDRKATAEDVTSTGANAAAAGQSAQDAAGYARAAEQAKNDIDAALTGTLKMANHLSEIAAAGEKAQQKSRDNLGLKSAATMEAQSDIYDRTKGRLAIPGAFGFGCAFLPEDVIRFDTKSDFLAWVRNALPGEYSVAGPYDIIIPDTRFEGVLSIRWTDARPETTEPRYRAKSLTFYGINGPIYHTRYCYWPISRLTGWVKINITTEDIIYRIVASSVRNRWGRP</sequence>
<dbReference type="Proteomes" id="UP000005406">
    <property type="component" value="Unassembled WGS sequence"/>
</dbReference>
<dbReference type="EMBL" id="AKMW01000027">
    <property type="protein sequence ID" value="EIQ15142.1"/>
    <property type="molecule type" value="Genomic_DNA"/>
</dbReference>
<reference evidence="2 3" key="1">
    <citation type="submission" date="2012-03" db="EMBL/GenBank/DDBJ databases">
        <authorList>
            <person name="Rasko D."/>
            <person name="Redman J."/>
            <person name="Daugherty S.C."/>
            <person name="Tallon L."/>
            <person name="Sadzewicz L."/>
            <person name="Jones K."/>
            <person name="Santana-Cruz I."/>
            <person name="Liu X."/>
        </authorList>
    </citation>
    <scope>NUCLEOTIDE SEQUENCE [LARGE SCALE GENOMIC DNA]</scope>
    <source>
        <strain evidence="2 3">CCH060</strain>
    </source>
</reference>
<evidence type="ECO:0000256" key="1">
    <source>
        <dbReference type="SAM" id="MobiDB-lite"/>
    </source>
</evidence>
<organism evidence="2 3">
    <name type="scientific">Shigella flexneri CCH060</name>
    <dbReference type="NCBI Taxonomy" id="754091"/>
    <lineage>
        <taxon>Bacteria</taxon>
        <taxon>Pseudomonadati</taxon>
        <taxon>Pseudomonadota</taxon>
        <taxon>Gammaproteobacteria</taxon>
        <taxon>Enterobacterales</taxon>
        <taxon>Enterobacteriaceae</taxon>
        <taxon>Shigella</taxon>
    </lineage>
</organism>
<name>A0A6N3R185_SHIFL</name>
<feature type="region of interest" description="Disordered" evidence="1">
    <location>
        <begin position="1"/>
        <end position="67"/>
    </location>
</feature>
<evidence type="ECO:0000313" key="2">
    <source>
        <dbReference type="EMBL" id="EIQ15142.1"/>
    </source>
</evidence>
<dbReference type="AlphaFoldDB" id="A0A6N3R185"/>
<feature type="compositionally biased region" description="Basic and acidic residues" evidence="1">
    <location>
        <begin position="27"/>
        <end position="39"/>
    </location>
</feature>
<comment type="caution">
    <text evidence="2">The sequence shown here is derived from an EMBL/GenBank/DDBJ whole genome shotgun (WGS) entry which is preliminary data.</text>
</comment>
<feature type="compositionally biased region" description="Low complexity" evidence="1">
    <location>
        <begin position="1"/>
        <end position="26"/>
    </location>
</feature>